<comment type="caution">
    <text evidence="2">The sequence shown here is derived from an EMBL/GenBank/DDBJ whole genome shotgun (WGS) entry which is preliminary data.</text>
</comment>
<evidence type="ECO:0000313" key="3">
    <source>
        <dbReference type="Proteomes" id="UP000299102"/>
    </source>
</evidence>
<sequence length="129" mass="13873">MPNTITVAILGHLFPTLSKSELELVAVAESLADPEAKSRKRPESESKAGPRPKLRPALRSKTNAETGPDGISKYDRNISSLSSFSNRPRLSRPPQSFHFNSGGLDFKLPALAQCRSGLLTAAATDVKTT</sequence>
<feature type="compositionally biased region" description="Basic and acidic residues" evidence="1">
    <location>
        <begin position="34"/>
        <end position="48"/>
    </location>
</feature>
<dbReference type="Proteomes" id="UP000299102">
    <property type="component" value="Unassembled WGS sequence"/>
</dbReference>
<dbReference type="EMBL" id="BGZK01002191">
    <property type="protein sequence ID" value="GBP91648.1"/>
    <property type="molecule type" value="Genomic_DNA"/>
</dbReference>
<organism evidence="2 3">
    <name type="scientific">Eumeta variegata</name>
    <name type="common">Bagworm moth</name>
    <name type="synonym">Eumeta japonica</name>
    <dbReference type="NCBI Taxonomy" id="151549"/>
    <lineage>
        <taxon>Eukaryota</taxon>
        <taxon>Metazoa</taxon>
        <taxon>Ecdysozoa</taxon>
        <taxon>Arthropoda</taxon>
        <taxon>Hexapoda</taxon>
        <taxon>Insecta</taxon>
        <taxon>Pterygota</taxon>
        <taxon>Neoptera</taxon>
        <taxon>Endopterygota</taxon>
        <taxon>Lepidoptera</taxon>
        <taxon>Glossata</taxon>
        <taxon>Ditrysia</taxon>
        <taxon>Tineoidea</taxon>
        <taxon>Psychidae</taxon>
        <taxon>Oiketicinae</taxon>
        <taxon>Eumeta</taxon>
    </lineage>
</organism>
<keyword evidence="3" id="KW-1185">Reference proteome</keyword>
<accession>A0A4C1ZVD4</accession>
<name>A0A4C1ZVD4_EUMVA</name>
<gene>
    <name evidence="2" type="ORF">EVAR_68282_1</name>
</gene>
<dbReference type="AlphaFoldDB" id="A0A4C1ZVD4"/>
<evidence type="ECO:0000313" key="2">
    <source>
        <dbReference type="EMBL" id="GBP91648.1"/>
    </source>
</evidence>
<protein>
    <submittedName>
        <fullName evidence="2">Uncharacterized protein</fullName>
    </submittedName>
</protein>
<proteinExistence type="predicted"/>
<reference evidence="2 3" key="1">
    <citation type="journal article" date="2019" name="Commun. Biol.">
        <title>The bagworm genome reveals a unique fibroin gene that provides high tensile strength.</title>
        <authorList>
            <person name="Kono N."/>
            <person name="Nakamura H."/>
            <person name="Ohtoshi R."/>
            <person name="Tomita M."/>
            <person name="Numata K."/>
            <person name="Arakawa K."/>
        </authorList>
    </citation>
    <scope>NUCLEOTIDE SEQUENCE [LARGE SCALE GENOMIC DNA]</scope>
</reference>
<evidence type="ECO:0000256" key="1">
    <source>
        <dbReference type="SAM" id="MobiDB-lite"/>
    </source>
</evidence>
<feature type="region of interest" description="Disordered" evidence="1">
    <location>
        <begin position="30"/>
        <end position="77"/>
    </location>
</feature>